<comment type="caution">
    <text evidence="1">The sequence shown here is derived from an EMBL/GenBank/DDBJ whole genome shotgun (WGS) entry which is preliminary data.</text>
</comment>
<dbReference type="Proteomes" id="UP000829398">
    <property type="component" value="Chromosome 7"/>
</dbReference>
<reference evidence="2" key="1">
    <citation type="journal article" date="2023" name="Hortic. Res.">
        <title>A chromosome-level phased genome enabling allele-level studies in sweet orange: a case study on citrus Huanglongbing tolerance.</title>
        <authorList>
            <person name="Wu B."/>
            <person name="Yu Q."/>
            <person name="Deng Z."/>
            <person name="Duan Y."/>
            <person name="Luo F."/>
            <person name="Gmitter F. Jr."/>
        </authorList>
    </citation>
    <scope>NUCLEOTIDE SEQUENCE [LARGE SCALE GENOMIC DNA]</scope>
    <source>
        <strain evidence="2">cv. Valencia</strain>
    </source>
</reference>
<proteinExistence type="predicted"/>
<dbReference type="EMBL" id="CM039176">
    <property type="protein sequence ID" value="KAH9711415.1"/>
    <property type="molecule type" value="Genomic_DNA"/>
</dbReference>
<gene>
    <name evidence="1" type="ORF">KPL71_019740</name>
</gene>
<name>A0ACB8J3C2_CITSI</name>
<evidence type="ECO:0000313" key="2">
    <source>
        <dbReference type="Proteomes" id="UP000829398"/>
    </source>
</evidence>
<protein>
    <submittedName>
        <fullName evidence="1">Amino oxidase domain-containing protein</fullName>
    </submittedName>
</protein>
<accession>A0ACB8J3C2</accession>
<organism evidence="1 2">
    <name type="scientific">Citrus sinensis</name>
    <name type="common">Sweet orange</name>
    <name type="synonym">Citrus aurantium var. sinensis</name>
    <dbReference type="NCBI Taxonomy" id="2711"/>
    <lineage>
        <taxon>Eukaryota</taxon>
        <taxon>Viridiplantae</taxon>
        <taxon>Streptophyta</taxon>
        <taxon>Embryophyta</taxon>
        <taxon>Tracheophyta</taxon>
        <taxon>Spermatophyta</taxon>
        <taxon>Magnoliopsida</taxon>
        <taxon>eudicotyledons</taxon>
        <taxon>Gunneridae</taxon>
        <taxon>Pentapetalae</taxon>
        <taxon>rosids</taxon>
        <taxon>malvids</taxon>
        <taxon>Sapindales</taxon>
        <taxon>Rutaceae</taxon>
        <taxon>Aurantioideae</taxon>
        <taxon>Citrus</taxon>
    </lineage>
</organism>
<evidence type="ECO:0000313" key="1">
    <source>
        <dbReference type="EMBL" id="KAH9711415.1"/>
    </source>
</evidence>
<sequence length="555" mass="60878">MWRRSFSNGVSLTRTLKDKKWDALVIGGGHNGLIAAAYLARGGLSVAVLERRHVIGGAAVTEELIPGFKFSRCSYLQSLLRPSVIRELELKKHGLKLLKPIATSFTPCLDGLYLLLGFDDQQNNSEISKFSKRDADTYPRYENELSKFCKIMDFLLDSPPPEALHGDLSFHDLLRDKMQKSVFWARCLRHVLSLGQKDLVDFMDILLSPTTKILNKWFESDVLKATVAADAITGSMASIHAPGSGYVLLHHVMGETDGDRNLWSHVEGGMGSVSLAISKAATKAGAHILVNTEVSQIMIGDSGEVDGVLLVDGTRVHSSFVLSNATPYKTFMGLVPRDVLPDDFLRAIKYSDYHSGVTKINVAVDKLPQFHCCKSSQLEVGPHHTATVHIGCERPVMEMTIPSSLDKTISPPGKHVVSLFTQYTPYKPSDGSWEDPTYRESYAQKCFSLIDEYAPGFSSSVIGYDLLTPPDLEREFGLTGNLTSQPETCGNIFHGAMGLDSLFLMRPVKGWSGYRTPVRGLYLCGSGSHPGGGVMGAPGRNAAHVVLQDFKKQSR</sequence>
<keyword evidence="2" id="KW-1185">Reference proteome</keyword>